<name>F2Q5H7_TRIEC</name>
<gene>
    <name evidence="1" type="ORF">TEQG_08296</name>
</gene>
<evidence type="ECO:0000313" key="1">
    <source>
        <dbReference type="EMBL" id="EGE09395.1"/>
    </source>
</evidence>
<dbReference type="Proteomes" id="UP000009169">
    <property type="component" value="Unassembled WGS sequence"/>
</dbReference>
<protein>
    <submittedName>
        <fullName evidence="1">Uncharacterized protein</fullName>
    </submittedName>
</protein>
<dbReference type="AlphaFoldDB" id="F2Q5H7"/>
<dbReference type="HOGENOM" id="CLU_2623756_0_0_1"/>
<sequence>MDNACHSKRVGRSLSAGWLAGWLAGGRWSPCCLSQVDSVEQGKGGLLGKRITHRYPQKLAGGEGAAGGILQDVTPDLR</sequence>
<organism evidence="1 2">
    <name type="scientific">Trichophyton equinum (strain ATCC MYA-4606 / CBS 127.97)</name>
    <name type="common">Horse ringworm fungus</name>
    <dbReference type="NCBI Taxonomy" id="559882"/>
    <lineage>
        <taxon>Eukaryota</taxon>
        <taxon>Fungi</taxon>
        <taxon>Dikarya</taxon>
        <taxon>Ascomycota</taxon>
        <taxon>Pezizomycotina</taxon>
        <taxon>Eurotiomycetes</taxon>
        <taxon>Eurotiomycetidae</taxon>
        <taxon>Onygenales</taxon>
        <taxon>Arthrodermataceae</taxon>
        <taxon>Trichophyton</taxon>
    </lineage>
</organism>
<dbReference type="VEuPathDB" id="FungiDB:TEQG_08296"/>
<accession>F2Q5H7</accession>
<dbReference type="EMBL" id="DS995804">
    <property type="protein sequence ID" value="EGE09395.1"/>
    <property type="molecule type" value="Genomic_DNA"/>
</dbReference>
<keyword evidence="2" id="KW-1185">Reference proteome</keyword>
<evidence type="ECO:0000313" key="2">
    <source>
        <dbReference type="Proteomes" id="UP000009169"/>
    </source>
</evidence>
<proteinExistence type="predicted"/>
<reference evidence="2" key="1">
    <citation type="journal article" date="2012" name="MBio">
        <title>Comparative genome analysis of Trichophyton rubrum and related dermatophytes reveals candidate genes involved in infection.</title>
        <authorList>
            <person name="Martinez D.A."/>
            <person name="Oliver B.G."/>
            <person name="Graeser Y."/>
            <person name="Goldberg J.M."/>
            <person name="Li W."/>
            <person name="Martinez-Rossi N.M."/>
            <person name="Monod M."/>
            <person name="Shelest E."/>
            <person name="Barton R.C."/>
            <person name="Birch E."/>
            <person name="Brakhage A.A."/>
            <person name="Chen Z."/>
            <person name="Gurr S.J."/>
            <person name="Heiman D."/>
            <person name="Heitman J."/>
            <person name="Kosti I."/>
            <person name="Rossi A."/>
            <person name="Saif S."/>
            <person name="Samalova M."/>
            <person name="Saunders C.W."/>
            <person name="Shea T."/>
            <person name="Summerbell R.C."/>
            <person name="Xu J."/>
            <person name="Young S."/>
            <person name="Zeng Q."/>
            <person name="Birren B.W."/>
            <person name="Cuomo C.A."/>
            <person name="White T.C."/>
        </authorList>
    </citation>
    <scope>NUCLEOTIDE SEQUENCE [LARGE SCALE GENOMIC DNA]</scope>
    <source>
        <strain evidence="2">ATCC MYA-4606 / CBS 127.97</strain>
    </source>
</reference>